<evidence type="ECO:0000313" key="4">
    <source>
        <dbReference type="Proteomes" id="UP000236162"/>
    </source>
</evidence>
<evidence type="ECO:0000313" key="6">
    <source>
        <dbReference type="Proteomes" id="UP000292648"/>
    </source>
</evidence>
<gene>
    <name evidence="3" type="ORF">EUZ87_07145</name>
    <name evidence="1" type="ORF">LP667_06845</name>
    <name evidence="2" type="ORF">LPPLD21_00192</name>
</gene>
<reference evidence="2 4" key="1">
    <citation type="submission" date="2017-04" db="EMBL/GenBank/DDBJ databases">
        <title>In vitro and in silico characterization of Lactobacillus paraplantarum D2-1, a starter culture for soymilk fermentation.</title>
        <authorList>
            <person name="Endo A."/>
            <person name="Sasaki F."/>
            <person name="Maeno S."/>
            <person name="Kanesaki Y."/>
            <person name="Kubota E."/>
            <person name="Torres G.A."/>
            <person name="Tomita S."/>
            <person name="Nakagawa J."/>
        </authorList>
    </citation>
    <scope>NUCLEOTIDE SEQUENCE [LARGE SCALE GENOMIC DNA]</scope>
    <source>
        <strain evidence="2 4">D2-1</strain>
    </source>
</reference>
<organism evidence="3 6">
    <name type="scientific">Lactiplantibacillus paraplantarum</name>
    <dbReference type="NCBI Taxonomy" id="60520"/>
    <lineage>
        <taxon>Bacteria</taxon>
        <taxon>Bacillati</taxon>
        <taxon>Bacillota</taxon>
        <taxon>Bacilli</taxon>
        <taxon>Lactobacillales</taxon>
        <taxon>Lactobacillaceae</taxon>
        <taxon>Lactiplantibacillus</taxon>
    </lineage>
</organism>
<accession>A0A2I9D8W1</accession>
<dbReference type="RefSeq" id="WP_021731401.1">
    <property type="nucleotide sequence ID" value="NZ_AVAI01000119.1"/>
</dbReference>
<evidence type="ECO:0000313" key="5">
    <source>
        <dbReference type="Proteomes" id="UP000277896"/>
    </source>
</evidence>
<name>A0A2I9D8W1_9LACO</name>
<evidence type="ECO:0000313" key="2">
    <source>
        <dbReference type="EMBL" id="GBF00691.1"/>
    </source>
</evidence>
<evidence type="ECO:0000313" key="1">
    <source>
        <dbReference type="EMBL" id="AYJ38546.1"/>
    </source>
</evidence>
<evidence type="ECO:0000313" key="3">
    <source>
        <dbReference type="EMBL" id="TBX42532.1"/>
    </source>
</evidence>
<dbReference type="EMBL" id="BDOR01000001">
    <property type="protein sequence ID" value="GBF00691.1"/>
    <property type="molecule type" value="Genomic_DNA"/>
</dbReference>
<dbReference type="AlphaFoldDB" id="A0A2I9D8W1"/>
<dbReference type="Proteomes" id="UP000292648">
    <property type="component" value="Unassembled WGS sequence"/>
</dbReference>
<dbReference type="GeneID" id="79807236"/>
<dbReference type="EMBL" id="CP032744">
    <property type="protein sequence ID" value="AYJ38546.1"/>
    <property type="molecule type" value="Genomic_DNA"/>
</dbReference>
<dbReference type="Proteomes" id="UP000236162">
    <property type="component" value="Unassembled WGS sequence"/>
</dbReference>
<proteinExistence type="predicted"/>
<keyword evidence="4" id="KW-1185">Reference proteome</keyword>
<reference evidence="3 6" key="3">
    <citation type="submission" date="2019-01" db="EMBL/GenBank/DDBJ databases">
        <title>Draft genome sequence of Lactobacillus paraplantarum OSY-TC318, a Producer of the novel lantibiotic Paraplantaracin TC318.</title>
        <authorList>
            <person name="Hussein W.E."/>
            <person name="Huang E."/>
            <person name="Yousef A.E."/>
        </authorList>
    </citation>
    <scope>NUCLEOTIDE SEQUENCE [LARGE SCALE GENOMIC DNA]</scope>
    <source>
        <strain evidence="3 6">OSY-TC318</strain>
    </source>
</reference>
<dbReference type="Proteomes" id="UP000277896">
    <property type="component" value="Chromosome"/>
</dbReference>
<protein>
    <submittedName>
        <fullName evidence="3">Alcohol dehydrogenase</fullName>
    </submittedName>
</protein>
<sequence length="157" mass="17873">MTALIDIRGQKFGRLTVIKRSGTATNGNALWLCQCSCGNTTSVDSYALRHGRAKSCGCLTREKRARLIRRNPKAVASMGRLSNLKIRDHHTDLPSKIMSKRNKSGVIGVSWDTNSQRWVATFFYKGTYLLHKPFLHFEDAVIARQTMERRYLNKEVN</sequence>
<dbReference type="EMBL" id="SEHH01000057">
    <property type="protein sequence ID" value="TBX42532.1"/>
    <property type="molecule type" value="Genomic_DNA"/>
</dbReference>
<reference evidence="1 5" key="2">
    <citation type="submission" date="2018-10" db="EMBL/GenBank/DDBJ databases">
        <title>Genome seuquencing of Lactobacillus species.</title>
        <authorList>
            <person name="Baek C."/>
            <person name="Yi H."/>
        </authorList>
    </citation>
    <scope>NUCLEOTIDE SEQUENCE [LARGE SCALE GENOMIC DNA]</scope>
    <source>
        <strain evidence="1 5">DSM 10667</strain>
    </source>
</reference>